<dbReference type="AlphaFoldDB" id="A0A3D6BSM0"/>
<organism evidence="1 2">
    <name type="scientific">Xanthomarina gelatinilytica</name>
    <dbReference type="NCBI Taxonomy" id="1137281"/>
    <lineage>
        <taxon>Bacteria</taxon>
        <taxon>Pseudomonadati</taxon>
        <taxon>Bacteroidota</taxon>
        <taxon>Flavobacteriia</taxon>
        <taxon>Flavobacteriales</taxon>
        <taxon>Flavobacteriaceae</taxon>
        <taxon>Xanthomarina</taxon>
    </lineage>
</organism>
<evidence type="ECO:0000313" key="1">
    <source>
        <dbReference type="EMBL" id="HCY81904.1"/>
    </source>
</evidence>
<evidence type="ECO:0000313" key="2">
    <source>
        <dbReference type="Proteomes" id="UP000263268"/>
    </source>
</evidence>
<comment type="caution">
    <text evidence="1">The sequence shown here is derived from an EMBL/GenBank/DDBJ whole genome shotgun (WGS) entry which is preliminary data.</text>
</comment>
<name>A0A3D6BSM0_9FLAO</name>
<protein>
    <submittedName>
        <fullName evidence="1">Uncharacterized protein</fullName>
    </submittedName>
</protein>
<proteinExistence type="predicted"/>
<reference evidence="1 2" key="1">
    <citation type="journal article" date="2018" name="Nat. Biotechnol.">
        <title>A standardized bacterial taxonomy based on genome phylogeny substantially revises the tree of life.</title>
        <authorList>
            <person name="Parks D.H."/>
            <person name="Chuvochina M."/>
            <person name="Waite D.W."/>
            <person name="Rinke C."/>
            <person name="Skarshewski A."/>
            <person name="Chaumeil P.A."/>
            <person name="Hugenholtz P."/>
        </authorList>
    </citation>
    <scope>NUCLEOTIDE SEQUENCE [LARGE SCALE GENOMIC DNA]</scope>
    <source>
        <strain evidence="1">UBA10227</strain>
    </source>
</reference>
<gene>
    <name evidence="1" type="ORF">DHV22_10045</name>
</gene>
<dbReference type="EMBL" id="DPRK01000161">
    <property type="protein sequence ID" value="HCY81904.1"/>
    <property type="molecule type" value="Genomic_DNA"/>
</dbReference>
<accession>A0A3D6BSM0</accession>
<dbReference type="Proteomes" id="UP000263268">
    <property type="component" value="Unassembled WGS sequence"/>
</dbReference>
<sequence length="219" mass="25676">MKPNILVITGPQGTGNHVFSKVLSMHKNVYGWDKLLREYWIPHHVAPFADIWTDPTKIDSYFWKEENYMISVSGPFIDKIDGKKQTVYPNYTEVLERLSEKGNLLVGIIGRDQTITAQNQTRKRGVESYHNFLNKIDDITQFPHVFLSVELLYLFRHKYVESLNSLLNIPVDFENEKLHYILNKDPNMKYVHYVEHSWLDKRKNGGLMNDGSLPHDEKK</sequence>